<feature type="transmembrane region" description="Helical" evidence="1">
    <location>
        <begin position="34"/>
        <end position="51"/>
    </location>
</feature>
<protein>
    <submittedName>
        <fullName evidence="2">Uncharacterized protein</fullName>
    </submittedName>
</protein>
<organism evidence="2 3">
    <name type="scientific">Stomoxys calcitrans</name>
    <name type="common">Stable fly</name>
    <name type="synonym">Conops calcitrans</name>
    <dbReference type="NCBI Taxonomy" id="35570"/>
    <lineage>
        <taxon>Eukaryota</taxon>
        <taxon>Metazoa</taxon>
        <taxon>Ecdysozoa</taxon>
        <taxon>Arthropoda</taxon>
        <taxon>Hexapoda</taxon>
        <taxon>Insecta</taxon>
        <taxon>Pterygota</taxon>
        <taxon>Neoptera</taxon>
        <taxon>Endopterygota</taxon>
        <taxon>Diptera</taxon>
        <taxon>Brachycera</taxon>
        <taxon>Muscomorpha</taxon>
        <taxon>Muscoidea</taxon>
        <taxon>Muscidae</taxon>
        <taxon>Stomoxys</taxon>
    </lineage>
</organism>
<keyword evidence="1" id="KW-1133">Transmembrane helix</keyword>
<gene>
    <name evidence="2" type="primary">106092779</name>
</gene>
<dbReference type="OrthoDB" id="413313at2759"/>
<dbReference type="GO" id="GO:0005615">
    <property type="term" value="C:extracellular space"/>
    <property type="evidence" value="ECO:0007669"/>
    <property type="project" value="TreeGrafter"/>
</dbReference>
<dbReference type="Pfam" id="PF02995">
    <property type="entry name" value="DUF229"/>
    <property type="match status" value="1"/>
</dbReference>
<reference evidence="2" key="1">
    <citation type="submission" date="2020-05" db="UniProtKB">
        <authorList>
            <consortium name="EnsemblMetazoa"/>
        </authorList>
    </citation>
    <scope>IDENTIFICATION</scope>
    <source>
        <strain evidence="2">USDA</strain>
    </source>
</reference>
<dbReference type="InterPro" id="IPR017850">
    <property type="entry name" value="Alkaline_phosphatase_core_sf"/>
</dbReference>
<dbReference type="AlphaFoldDB" id="A0A1I8Q8Z1"/>
<dbReference type="SUPFAM" id="SSF53649">
    <property type="entry name" value="Alkaline phosphatase-like"/>
    <property type="match status" value="1"/>
</dbReference>
<name>A0A1I8Q8Z1_STOCA</name>
<dbReference type="PANTHER" id="PTHR10974:SF9">
    <property type="entry name" value="DUF229 DOMAIN CONTAINING PROTEIN-RELATED"/>
    <property type="match status" value="1"/>
</dbReference>
<keyword evidence="3" id="KW-1185">Reference proteome</keyword>
<dbReference type="Proteomes" id="UP000095300">
    <property type="component" value="Unassembled WGS sequence"/>
</dbReference>
<evidence type="ECO:0000256" key="1">
    <source>
        <dbReference type="SAM" id="Phobius"/>
    </source>
</evidence>
<dbReference type="VEuPathDB" id="VectorBase:SCAU014990"/>
<dbReference type="PANTHER" id="PTHR10974">
    <property type="entry name" value="FI08016P-RELATED"/>
    <property type="match status" value="1"/>
</dbReference>
<dbReference type="CDD" id="cd16021">
    <property type="entry name" value="ALP_like"/>
    <property type="match status" value="1"/>
</dbReference>
<dbReference type="InterPro" id="IPR004245">
    <property type="entry name" value="DUF229"/>
</dbReference>
<dbReference type="EnsemblMetazoa" id="SCAU014990-RA">
    <property type="protein sequence ID" value="SCAU014990-PA"/>
    <property type="gene ID" value="SCAU014990"/>
</dbReference>
<dbReference type="FunFam" id="3.40.720.10:FF:000017">
    <property type="entry name" value="Predicted protein"/>
    <property type="match status" value="1"/>
</dbReference>
<evidence type="ECO:0000313" key="3">
    <source>
        <dbReference type="Proteomes" id="UP000095300"/>
    </source>
</evidence>
<dbReference type="KEGG" id="scac:106092779"/>
<dbReference type="STRING" id="35570.A0A1I8Q8Z1"/>
<keyword evidence="1" id="KW-0472">Membrane</keyword>
<keyword evidence="1" id="KW-0812">Transmembrane</keyword>
<evidence type="ECO:0000313" key="2">
    <source>
        <dbReference type="EnsemblMetazoa" id="SCAU014990-PA"/>
    </source>
</evidence>
<proteinExistence type="predicted"/>
<dbReference type="Gene3D" id="3.40.720.10">
    <property type="entry name" value="Alkaline Phosphatase, subunit A"/>
    <property type="match status" value="1"/>
</dbReference>
<sequence length="719" mass="83904">MRFRQYSNNAECTVIKFQYDSMKQHRKIADRSQLVVRVFIALLLVTLLTVYNNETYNIFANVRWQHLKPITKLIDSELANTTITTTKIATIATTTRPEGYLVWNENCHMPSFDPYERKYIEAEEDTRYMNPIPNCTEKQPLVSKSYNTTLQAYVLHIHTELKDEYLKGSNDTDYYYAYGNDGEEEEDQEDINCCYTPIFRDTDKGYAWSICTQFEQDFVVPIDTNYILIECNGTVNASTFYKDGMHFFQDREEIKERIHNNTGTARPFGILMFGIDTVSQFNFRRVMPSTFEYVRNDSWFELSGYNKIEDNTFPNLMAILSGLDLQKAEELCNYHDEGGMDNCTTFLFNLLRQQGFITAYSEDLIDISTFNYLKPGFKSPPTDYYHRPLLVAMEELLPIKKMSDEAYCIGPRRYAEVIYDFAVEFAERFLGQSIFGLFWTNSFSHNNWADPATMDNRMVQYFRHMDESGILDNNVVILFSDHGARWGFLRNQKEGYIEERLPMFFMRLPQWLKDENPEFVKALTLNQNRLTSPYDVHVTLKHLAMMSLGKNESIDLPLSCSTCQTLLATVLEDRTCSMAGIEDHWCTCTPFETLDKDSEEMANITQLVIDEMNNYLNRSVYADQCVPLLLKRVVEANLRLDLHQDVHYLPLQEYRMNFETSPNDALFDASFQHDKEQNTITIDVTEISRLNRYAEDSKCVDDNIVKKYCICKDSVKDDS</sequence>
<accession>A0A1I8Q8Z1</accession>